<keyword evidence="2" id="KW-0964">Secreted</keyword>
<feature type="compositionally biased region" description="Basic and acidic residues" evidence="4">
    <location>
        <begin position="48"/>
        <end position="60"/>
    </location>
</feature>
<proteinExistence type="predicted"/>
<protein>
    <submittedName>
        <fullName evidence="8">DUF1565 domain-containing protein</fullName>
    </submittedName>
</protein>
<sequence>MKKNVTVASQNRSNSIAHATASAMIVLCAASSAHAHTADRAAGPAYESAHRGSSEAERSSSARQVIALYQTLLNRAPDRDSLVYWVRLMSRGMTIAQVEARLKQTDEYRNRVAPAPTPAPAPAPVPAPAPAPAPAPEPVPAPVPDPAPAPVPPAAPIATPSTPNNFYVSPSGSDSAAGTKEAPFKTLARAAKAAVKPGTTVFVAPGTYDGGFKTTGSGTASSRIYWVSTTQWGAKIVPPANSSNKTAWDNRGNYVSIVGFEIDGSKIRGGTKWTLGIYTGGSYNVIEGNRVHHTANTIPCSSAGGSAIGVDSYYKGVMGDVIGNVVHDIGPAGCAYVQGIYHSTSGSIKNNVVYRVGSAAIHLWHDATDLKIVNNTVSASNFGIIVGGGDYYFSSAGANNVHVYNNIVYDNKYGISEQGKTGTGNTYKNNLVYKNTTYDWQLRNGLKHTGTIASDPLLAGYSRTEAMPNFKPSASSPVIGRGIETYAHPTDIDGKPRNATTGFDIGAYQQ</sequence>
<dbReference type="InterPro" id="IPR006626">
    <property type="entry name" value="PbH1"/>
</dbReference>
<accession>A0ABW0PCH0</accession>
<feature type="region of interest" description="Disordered" evidence="4">
    <location>
        <begin position="112"/>
        <end position="164"/>
    </location>
</feature>
<dbReference type="Proteomes" id="UP001596031">
    <property type="component" value="Unassembled WGS sequence"/>
</dbReference>
<reference evidence="9" key="1">
    <citation type="journal article" date="2019" name="Int. J. Syst. Evol. Microbiol.">
        <title>The Global Catalogue of Microorganisms (GCM) 10K type strain sequencing project: providing services to taxonomists for standard genome sequencing and annotation.</title>
        <authorList>
            <consortium name="The Broad Institute Genomics Platform"/>
            <consortium name="The Broad Institute Genome Sequencing Center for Infectious Disease"/>
            <person name="Wu L."/>
            <person name="Ma J."/>
        </authorList>
    </citation>
    <scope>NUCLEOTIDE SEQUENCE [LARGE SCALE GENOMIC DNA]</scope>
    <source>
        <strain evidence="9">CCUG 38813</strain>
    </source>
</reference>
<evidence type="ECO:0000259" key="6">
    <source>
        <dbReference type="Pfam" id="PF07602"/>
    </source>
</evidence>
<evidence type="ECO:0000256" key="3">
    <source>
        <dbReference type="ARBA" id="ARBA00022729"/>
    </source>
</evidence>
<dbReference type="Pfam" id="PF07602">
    <property type="entry name" value="DUF1565"/>
    <property type="match status" value="1"/>
</dbReference>
<evidence type="ECO:0000256" key="2">
    <source>
        <dbReference type="ARBA" id="ARBA00022525"/>
    </source>
</evidence>
<keyword evidence="3 5" id="KW-0732">Signal</keyword>
<feature type="region of interest" description="Disordered" evidence="4">
    <location>
        <begin position="41"/>
        <end position="61"/>
    </location>
</feature>
<comment type="subcellular location">
    <subcellularLocation>
        <location evidence="1">Secreted</location>
    </subcellularLocation>
</comment>
<evidence type="ECO:0000313" key="9">
    <source>
        <dbReference type="Proteomes" id="UP001596031"/>
    </source>
</evidence>
<organism evidence="8 9">
    <name type="scientific">Massilia jejuensis</name>
    <dbReference type="NCBI Taxonomy" id="648894"/>
    <lineage>
        <taxon>Bacteria</taxon>
        <taxon>Pseudomonadati</taxon>
        <taxon>Pseudomonadota</taxon>
        <taxon>Betaproteobacteria</taxon>
        <taxon>Burkholderiales</taxon>
        <taxon>Oxalobacteraceae</taxon>
        <taxon>Telluria group</taxon>
        <taxon>Massilia</taxon>
    </lineage>
</organism>
<dbReference type="InterPro" id="IPR059226">
    <property type="entry name" value="Choice_anch_Q_dom"/>
</dbReference>
<evidence type="ECO:0000313" key="8">
    <source>
        <dbReference type="EMBL" id="MFC5510175.1"/>
    </source>
</evidence>
<dbReference type="NCBIfam" id="NF041518">
    <property type="entry name" value="choice_anch_Q"/>
    <property type="match status" value="1"/>
</dbReference>
<gene>
    <name evidence="8" type="ORF">ACFPOU_03410</name>
</gene>
<dbReference type="Gene3D" id="2.160.20.10">
    <property type="entry name" value="Single-stranded right-handed beta-helix, Pectin lyase-like"/>
    <property type="match status" value="1"/>
</dbReference>
<dbReference type="InterPro" id="IPR011459">
    <property type="entry name" value="DUF1565"/>
</dbReference>
<name>A0ABW0PCH0_9BURK</name>
<feature type="domain" description="Right handed beta helix" evidence="7">
    <location>
        <begin position="252"/>
        <end position="377"/>
    </location>
</feature>
<dbReference type="Pfam" id="PF13229">
    <property type="entry name" value="Beta_helix"/>
    <property type="match status" value="1"/>
</dbReference>
<evidence type="ECO:0000259" key="7">
    <source>
        <dbReference type="Pfam" id="PF13229"/>
    </source>
</evidence>
<feature type="signal peptide" evidence="5">
    <location>
        <begin position="1"/>
        <end position="35"/>
    </location>
</feature>
<dbReference type="SUPFAM" id="SSF51126">
    <property type="entry name" value="Pectin lyase-like"/>
    <property type="match status" value="1"/>
</dbReference>
<dbReference type="EMBL" id="JBHSMS010000013">
    <property type="protein sequence ID" value="MFC5510175.1"/>
    <property type="molecule type" value="Genomic_DNA"/>
</dbReference>
<dbReference type="RefSeq" id="WP_379717225.1">
    <property type="nucleotide sequence ID" value="NZ_JBHSMS010000013.1"/>
</dbReference>
<feature type="domain" description="DUF1565" evidence="6">
    <location>
        <begin position="171"/>
        <end position="210"/>
    </location>
</feature>
<dbReference type="SMART" id="SM00710">
    <property type="entry name" value="PbH1"/>
    <property type="match status" value="5"/>
</dbReference>
<dbReference type="InterPro" id="IPR012334">
    <property type="entry name" value="Pectin_lyas_fold"/>
</dbReference>
<comment type="caution">
    <text evidence="8">The sequence shown here is derived from an EMBL/GenBank/DDBJ whole genome shotgun (WGS) entry which is preliminary data.</text>
</comment>
<evidence type="ECO:0000256" key="5">
    <source>
        <dbReference type="SAM" id="SignalP"/>
    </source>
</evidence>
<dbReference type="InterPro" id="IPR052052">
    <property type="entry name" value="Polysaccharide_Lyase_9"/>
</dbReference>
<keyword evidence="9" id="KW-1185">Reference proteome</keyword>
<feature type="chain" id="PRO_5046635396" evidence="5">
    <location>
        <begin position="36"/>
        <end position="510"/>
    </location>
</feature>
<evidence type="ECO:0000256" key="1">
    <source>
        <dbReference type="ARBA" id="ARBA00004613"/>
    </source>
</evidence>
<evidence type="ECO:0000256" key="4">
    <source>
        <dbReference type="SAM" id="MobiDB-lite"/>
    </source>
</evidence>
<dbReference type="PANTHER" id="PTHR40088">
    <property type="entry name" value="PECTATE LYASE (EUROFUNG)"/>
    <property type="match status" value="1"/>
</dbReference>
<feature type="compositionally biased region" description="Pro residues" evidence="4">
    <location>
        <begin position="115"/>
        <end position="155"/>
    </location>
</feature>
<dbReference type="InterPro" id="IPR011050">
    <property type="entry name" value="Pectin_lyase_fold/virulence"/>
</dbReference>
<dbReference type="PANTHER" id="PTHR40088:SF2">
    <property type="entry name" value="SECRETED SUGAR HYDROLASE"/>
    <property type="match status" value="1"/>
</dbReference>
<dbReference type="InterPro" id="IPR039448">
    <property type="entry name" value="Beta_helix"/>
</dbReference>